<accession>A0A7W3NFZ1</accession>
<keyword evidence="3" id="KW-0227">DNA damage</keyword>
<dbReference type="GO" id="GO:0008233">
    <property type="term" value="F:peptidase activity"/>
    <property type="evidence" value="ECO:0007669"/>
    <property type="project" value="UniProtKB-KW"/>
</dbReference>
<dbReference type="GO" id="GO:0006508">
    <property type="term" value="P:proteolysis"/>
    <property type="evidence" value="ECO:0007669"/>
    <property type="project" value="UniProtKB-KW"/>
</dbReference>
<keyword evidence="2 8" id="KW-0645">Protease</keyword>
<evidence type="ECO:0000256" key="6">
    <source>
        <dbReference type="ARBA" id="ARBA00023125"/>
    </source>
</evidence>
<evidence type="ECO:0000256" key="1">
    <source>
        <dbReference type="ARBA" id="ARBA00008136"/>
    </source>
</evidence>
<evidence type="ECO:0000313" key="9">
    <source>
        <dbReference type="EMBL" id="MBA9042315.1"/>
    </source>
</evidence>
<keyword evidence="4 8" id="KW-0378">Hydrolase</keyword>
<dbReference type="GO" id="GO:0106300">
    <property type="term" value="P:protein-DNA covalent cross-linking repair"/>
    <property type="evidence" value="ECO:0007669"/>
    <property type="project" value="InterPro"/>
</dbReference>
<comment type="caution">
    <text evidence="9">The sequence shown here is derived from an EMBL/GenBank/DDBJ whole genome shotgun (WGS) entry which is preliminary data.</text>
</comment>
<keyword evidence="6" id="KW-0238">DNA-binding</keyword>
<dbReference type="AlphaFoldDB" id="A0A7W3NFZ1"/>
<dbReference type="Proteomes" id="UP000543174">
    <property type="component" value="Unassembled WGS sequence"/>
</dbReference>
<keyword evidence="7" id="KW-0456">Lyase</keyword>
<name>A0A7W3NFZ1_PRIAR</name>
<evidence type="ECO:0000256" key="2">
    <source>
        <dbReference type="ARBA" id="ARBA00022670"/>
    </source>
</evidence>
<dbReference type="InterPro" id="IPR036590">
    <property type="entry name" value="SRAP-like"/>
</dbReference>
<dbReference type="Gene3D" id="3.90.1680.10">
    <property type="entry name" value="SOS response associated peptidase-like"/>
    <property type="match status" value="1"/>
</dbReference>
<dbReference type="InterPro" id="IPR003738">
    <property type="entry name" value="SRAP"/>
</dbReference>
<dbReference type="PANTHER" id="PTHR13604">
    <property type="entry name" value="DC12-RELATED"/>
    <property type="match status" value="1"/>
</dbReference>
<evidence type="ECO:0000256" key="7">
    <source>
        <dbReference type="ARBA" id="ARBA00023239"/>
    </source>
</evidence>
<dbReference type="RefSeq" id="WP_142166949.1">
    <property type="nucleotide sequence ID" value="NZ_JACJHT010000011.1"/>
</dbReference>
<reference evidence="9" key="1">
    <citation type="submission" date="2020-08" db="EMBL/GenBank/DDBJ databases">
        <title>Functional genomics of gut bacteria from endangered species of beetles.</title>
        <authorList>
            <person name="Carlos-Shanley C."/>
        </authorList>
    </citation>
    <scope>NUCLEOTIDE SEQUENCE [LARGE SCALE GENOMIC DNA]</scope>
    <source>
        <strain evidence="9">S00060</strain>
    </source>
</reference>
<dbReference type="EMBL" id="JACJHT010000011">
    <property type="protein sequence ID" value="MBA9042315.1"/>
    <property type="molecule type" value="Genomic_DNA"/>
</dbReference>
<evidence type="ECO:0000256" key="3">
    <source>
        <dbReference type="ARBA" id="ARBA00022763"/>
    </source>
</evidence>
<dbReference type="PANTHER" id="PTHR13604:SF0">
    <property type="entry name" value="ABASIC SITE PROCESSING PROTEIN HMCES"/>
    <property type="match status" value="1"/>
</dbReference>
<dbReference type="SUPFAM" id="SSF143081">
    <property type="entry name" value="BB1717-like"/>
    <property type="match status" value="1"/>
</dbReference>
<dbReference type="Pfam" id="PF02586">
    <property type="entry name" value="SRAP"/>
    <property type="match status" value="1"/>
</dbReference>
<dbReference type="GO" id="GO:0003697">
    <property type="term" value="F:single-stranded DNA binding"/>
    <property type="evidence" value="ECO:0007669"/>
    <property type="project" value="InterPro"/>
</dbReference>
<organism evidence="9 10">
    <name type="scientific">Priestia aryabhattai</name>
    <name type="common">Bacillus aryabhattai</name>
    <dbReference type="NCBI Taxonomy" id="412384"/>
    <lineage>
        <taxon>Bacteria</taxon>
        <taxon>Bacillati</taxon>
        <taxon>Bacillota</taxon>
        <taxon>Bacilli</taxon>
        <taxon>Bacillales</taxon>
        <taxon>Bacillaceae</taxon>
        <taxon>Priestia</taxon>
    </lineage>
</organism>
<evidence type="ECO:0000256" key="8">
    <source>
        <dbReference type="RuleBase" id="RU364100"/>
    </source>
</evidence>
<protein>
    <recommendedName>
        <fullName evidence="8">Abasic site processing protein</fullName>
        <ecNumber evidence="8">3.4.-.-</ecNumber>
    </recommendedName>
</protein>
<sequence>MCGRFSLATDIDSLQEQFNFEFNDEVTINPRFNVAPSQQILTIGSNGGKRIGMTMKWGLVPSWSKDSKIGYKMINARAEGIDQKPSFKTPFKRKRCLIVCDGFYEWKKEGKNKQPFRFVMQDGRPFAFAGLWDEWDKNGEPLYSCTIITTTPNEITEEVHNRMPVILEEDAYDLWMDSKMNDTEYLKSLLIPFPAKKMKSYPVSTIVNSPKNDVADCLAPINSL</sequence>
<dbReference type="EC" id="3.4.-.-" evidence="8"/>
<evidence type="ECO:0000256" key="5">
    <source>
        <dbReference type="ARBA" id="ARBA00023124"/>
    </source>
</evidence>
<gene>
    <name evidence="9" type="ORF">HNP21_005450</name>
</gene>
<keyword evidence="5" id="KW-0190">Covalent protein-DNA linkage</keyword>
<dbReference type="GO" id="GO:0016829">
    <property type="term" value="F:lyase activity"/>
    <property type="evidence" value="ECO:0007669"/>
    <property type="project" value="UniProtKB-KW"/>
</dbReference>
<comment type="similarity">
    <text evidence="1 8">Belongs to the SOS response-associated peptidase family.</text>
</comment>
<proteinExistence type="inferred from homology"/>
<keyword evidence="10" id="KW-1185">Reference proteome</keyword>
<evidence type="ECO:0000256" key="4">
    <source>
        <dbReference type="ARBA" id="ARBA00022801"/>
    </source>
</evidence>
<evidence type="ECO:0000313" key="10">
    <source>
        <dbReference type="Proteomes" id="UP000543174"/>
    </source>
</evidence>